<dbReference type="CDD" id="cd04875">
    <property type="entry name" value="ACT_F4HF-DF"/>
    <property type="match status" value="1"/>
</dbReference>
<keyword evidence="2 3" id="KW-0378">Hydrolase</keyword>
<dbReference type="InterPro" id="IPR036477">
    <property type="entry name" value="Formyl_transf_N_sf"/>
</dbReference>
<dbReference type="NCBIfam" id="NF004684">
    <property type="entry name" value="PRK06027.1"/>
    <property type="match status" value="1"/>
</dbReference>
<dbReference type="Pfam" id="PF00551">
    <property type="entry name" value="Formyl_trans_N"/>
    <property type="match status" value="1"/>
</dbReference>
<dbReference type="SUPFAM" id="SSF55021">
    <property type="entry name" value="ACT-like"/>
    <property type="match status" value="1"/>
</dbReference>
<dbReference type="InterPro" id="IPR004810">
    <property type="entry name" value="PurU"/>
</dbReference>
<comment type="function">
    <text evidence="3">Catalyzes the hydrolysis of 10-formyltetrahydrofolate (formyl-FH4) to formate and tetrahydrofolate (FH4).</text>
</comment>
<dbReference type="Proteomes" id="UP000677180">
    <property type="component" value="Chromosome"/>
</dbReference>
<evidence type="ECO:0000313" key="7">
    <source>
        <dbReference type="Proteomes" id="UP000677180"/>
    </source>
</evidence>
<dbReference type="InterPro" id="IPR044074">
    <property type="entry name" value="PurU_ACT"/>
</dbReference>
<dbReference type="PRINTS" id="PR01575">
    <property type="entry name" value="FFH4HYDRLASE"/>
</dbReference>
<dbReference type="GO" id="GO:0006189">
    <property type="term" value="P:'de novo' IMP biosynthetic process"/>
    <property type="evidence" value="ECO:0007669"/>
    <property type="project" value="UniProtKB-UniRule"/>
</dbReference>
<dbReference type="PANTHER" id="PTHR42706:SF1">
    <property type="entry name" value="FORMYLTETRAHYDROFOLATE DEFORMYLASE 2, MITOCHONDRIAL"/>
    <property type="match status" value="1"/>
</dbReference>
<dbReference type="InterPro" id="IPR002376">
    <property type="entry name" value="Formyl_transf_N"/>
</dbReference>
<proteinExistence type="inferred from homology"/>
<dbReference type="PIRSF" id="PIRSF036480">
    <property type="entry name" value="FormyFH4_hydr"/>
    <property type="match status" value="1"/>
</dbReference>
<dbReference type="GO" id="GO:0008864">
    <property type="term" value="F:formyltetrahydrofolate deformylase activity"/>
    <property type="evidence" value="ECO:0007669"/>
    <property type="project" value="UniProtKB-UniRule"/>
</dbReference>
<evidence type="ECO:0000256" key="2">
    <source>
        <dbReference type="ARBA" id="ARBA00022801"/>
    </source>
</evidence>
<dbReference type="GO" id="GO:0006730">
    <property type="term" value="P:one-carbon metabolic process"/>
    <property type="evidence" value="ECO:0007669"/>
    <property type="project" value="UniProtKB-KW"/>
</dbReference>
<feature type="domain" description="ACT" evidence="5">
    <location>
        <begin position="5"/>
        <end position="84"/>
    </location>
</feature>
<name>A0AB37I0Z8_9ACTN</name>
<dbReference type="NCBIfam" id="TIGR00655">
    <property type="entry name" value="PurU"/>
    <property type="match status" value="1"/>
</dbReference>
<evidence type="ECO:0000256" key="1">
    <source>
        <dbReference type="ARBA" id="ARBA00022563"/>
    </source>
</evidence>
<evidence type="ECO:0000313" key="6">
    <source>
        <dbReference type="EMBL" id="QUC10174.1"/>
    </source>
</evidence>
<comment type="similarity">
    <text evidence="3">Belongs to the PurU family.</text>
</comment>
<dbReference type="SUPFAM" id="SSF53328">
    <property type="entry name" value="Formyltransferase"/>
    <property type="match status" value="1"/>
</dbReference>
<dbReference type="EC" id="3.5.1.10" evidence="3 4"/>
<evidence type="ECO:0000259" key="5">
    <source>
        <dbReference type="PROSITE" id="PS51671"/>
    </source>
</evidence>
<sequence length="279" mass="30642">MQDLVMTLRCPDGPGIVHALTGVVVSLGGNITECQQFASADTGRFFTRIALVGPTRDELMGALRPVAEGLGAEFDIYGTQRPTRTLLLASKAGHCLNELLFRWRAGTLPIDVVGVMANHEVLGSLADFYGVPFTHRVVVPETKADFEAEVRRVIEERKVDLVVLARYMQILSPELCDHLAGRAINIHHSFLPGFKGANPYRQAHIRGVKLIGATAHFVTSDLDEGPIIEQNVVRVDHTMGVSKLVSKGRGQESETLAEAVRLFAEHRVLMDGNRTVIFR</sequence>
<dbReference type="HAMAP" id="MF_01927">
    <property type="entry name" value="PurU"/>
    <property type="match status" value="1"/>
</dbReference>
<dbReference type="Gene3D" id="3.30.70.260">
    <property type="match status" value="1"/>
</dbReference>
<protein>
    <recommendedName>
        <fullName evidence="3 4">Formyltetrahydrofolate deformylase</fullName>
        <ecNumber evidence="3 4">3.5.1.10</ecNumber>
    </recommendedName>
    <alternativeName>
        <fullName evidence="3">Formyl-FH(4) hydrolase</fullName>
    </alternativeName>
</protein>
<dbReference type="EMBL" id="CP072385">
    <property type="protein sequence ID" value="QUC10174.1"/>
    <property type="molecule type" value="Genomic_DNA"/>
</dbReference>
<dbReference type="InterPro" id="IPR045865">
    <property type="entry name" value="ACT-like_dom_sf"/>
</dbReference>
<organism evidence="6 7">
    <name type="scientific">Arachnia propionica</name>
    <dbReference type="NCBI Taxonomy" id="1750"/>
    <lineage>
        <taxon>Bacteria</taxon>
        <taxon>Bacillati</taxon>
        <taxon>Actinomycetota</taxon>
        <taxon>Actinomycetes</taxon>
        <taxon>Propionibacteriales</taxon>
        <taxon>Propionibacteriaceae</taxon>
        <taxon>Arachnia</taxon>
    </lineage>
</organism>
<comment type="catalytic activity">
    <reaction evidence="3">
        <text>(6R)-10-formyltetrahydrofolate + H2O = (6S)-5,6,7,8-tetrahydrofolate + formate + H(+)</text>
        <dbReference type="Rhea" id="RHEA:19833"/>
        <dbReference type="ChEBI" id="CHEBI:15377"/>
        <dbReference type="ChEBI" id="CHEBI:15378"/>
        <dbReference type="ChEBI" id="CHEBI:15740"/>
        <dbReference type="ChEBI" id="CHEBI:57453"/>
        <dbReference type="ChEBI" id="CHEBI:195366"/>
        <dbReference type="EC" id="3.5.1.10"/>
    </reaction>
</comment>
<dbReference type="PROSITE" id="PS51671">
    <property type="entry name" value="ACT"/>
    <property type="match status" value="1"/>
</dbReference>
<evidence type="ECO:0000256" key="3">
    <source>
        <dbReference type="HAMAP-Rule" id="MF_01927"/>
    </source>
</evidence>
<accession>A0AB37I0Z8</accession>
<comment type="pathway">
    <text evidence="3">Purine metabolism; IMP biosynthesis via de novo pathway; formate from 10-formyl-5,6,7,8-tetrahydrofolate: step 1/1.</text>
</comment>
<keyword evidence="1 3" id="KW-0554">One-carbon metabolism</keyword>
<reference evidence="6" key="1">
    <citation type="submission" date="2021-03" db="EMBL/GenBank/DDBJ databases">
        <title>Human Oral Microbial Genomes.</title>
        <authorList>
            <person name="Johnston C.D."/>
            <person name="Chen T."/>
            <person name="Dewhirst F.E."/>
        </authorList>
    </citation>
    <scope>NUCLEOTIDE SEQUENCE</scope>
    <source>
        <strain evidence="6">F0714</strain>
    </source>
</reference>
<gene>
    <name evidence="3 6" type="primary">purU</name>
    <name evidence="6" type="ORF">J5A53_10195</name>
</gene>
<dbReference type="Gene3D" id="3.40.50.170">
    <property type="entry name" value="Formyl transferase, N-terminal domain"/>
    <property type="match status" value="1"/>
</dbReference>
<dbReference type="InterPro" id="IPR002912">
    <property type="entry name" value="ACT_dom"/>
</dbReference>
<dbReference type="AlphaFoldDB" id="A0AB37I0Z8"/>
<keyword evidence="3" id="KW-0658">Purine biosynthesis</keyword>
<feature type="active site" evidence="3">
    <location>
        <position position="223"/>
    </location>
</feature>
<dbReference type="PANTHER" id="PTHR42706">
    <property type="entry name" value="FORMYLTETRAHYDROFOLATE DEFORMYLASE"/>
    <property type="match status" value="1"/>
</dbReference>
<evidence type="ECO:0000256" key="4">
    <source>
        <dbReference type="NCBIfam" id="TIGR00655"/>
    </source>
</evidence>